<comment type="caution">
    <text evidence="7">The sequence shown here is derived from an EMBL/GenBank/DDBJ whole genome shotgun (WGS) entry which is preliminary data.</text>
</comment>
<keyword evidence="3" id="KW-0808">Transferase</keyword>
<dbReference type="PANTHER" id="PTHR42885:SF2">
    <property type="entry name" value="HISTIDINOL-PHOSPHATE AMINOTRANSFERASE"/>
    <property type="match status" value="1"/>
</dbReference>
<evidence type="ECO:0000256" key="1">
    <source>
        <dbReference type="ARBA" id="ARBA00001933"/>
    </source>
</evidence>
<sequence length="310" mass="33647">MKETASAKDGASPLARKIVRETPTPREFDRRPEELGLVNLSYDENPFGGPHRQYPPHTPQLPVHRYVQALAAVEPPDPDRPQITWGPRNVLLTRGAVDALDLVFKACFEPGQDAVAVTPPNFSVFDGCAALHGIACHQVPLHGDRYDRLDTERLLALPVKGIILCDPNNPTATRVHTGDIEYLLAHFDGLVVIDEAYAEFSGGPSHRHRIGEHPNLVILRTFSKALGIAVLRLGAAMAAPALITALRRVCPPFNTPAGGPGGNASAGRTATTSPAARRFRGGTQYLRHGTEPLPISRPRVQRCGLPRRRG</sequence>
<accession>A0ABQ2VNJ8</accession>
<evidence type="ECO:0000256" key="4">
    <source>
        <dbReference type="ARBA" id="ARBA00022898"/>
    </source>
</evidence>
<proteinExistence type="predicted"/>
<protein>
    <recommendedName>
        <fullName evidence="6">Aminotransferase class I/classII large domain-containing protein</fullName>
    </recommendedName>
</protein>
<dbReference type="PANTHER" id="PTHR42885">
    <property type="entry name" value="HISTIDINOL-PHOSPHATE AMINOTRANSFERASE-RELATED"/>
    <property type="match status" value="1"/>
</dbReference>
<keyword evidence="8" id="KW-1185">Reference proteome</keyword>
<comment type="cofactor">
    <cofactor evidence="1">
        <name>pyridoxal 5'-phosphate</name>
        <dbReference type="ChEBI" id="CHEBI:597326"/>
    </cofactor>
</comment>
<evidence type="ECO:0000256" key="3">
    <source>
        <dbReference type="ARBA" id="ARBA00022679"/>
    </source>
</evidence>
<dbReference type="EMBL" id="BMRP01000044">
    <property type="protein sequence ID" value="GGU93899.1"/>
    <property type="molecule type" value="Genomic_DNA"/>
</dbReference>
<feature type="compositionally biased region" description="Basic and acidic residues" evidence="5">
    <location>
        <begin position="18"/>
        <end position="31"/>
    </location>
</feature>
<evidence type="ECO:0000313" key="7">
    <source>
        <dbReference type="EMBL" id="GGU93899.1"/>
    </source>
</evidence>
<feature type="region of interest" description="Disordered" evidence="5">
    <location>
        <begin position="255"/>
        <end position="275"/>
    </location>
</feature>
<name>A0ABQ2VNJ8_9ACTN</name>
<dbReference type="InterPro" id="IPR015424">
    <property type="entry name" value="PyrdxlP-dep_Trfase"/>
</dbReference>
<reference evidence="8" key="1">
    <citation type="journal article" date="2019" name="Int. J. Syst. Evol. Microbiol.">
        <title>The Global Catalogue of Microorganisms (GCM) 10K type strain sequencing project: providing services to taxonomists for standard genome sequencing and annotation.</title>
        <authorList>
            <consortium name="The Broad Institute Genomics Platform"/>
            <consortium name="The Broad Institute Genome Sequencing Center for Infectious Disease"/>
            <person name="Wu L."/>
            <person name="Ma J."/>
        </authorList>
    </citation>
    <scope>NUCLEOTIDE SEQUENCE [LARGE SCALE GENOMIC DNA]</scope>
    <source>
        <strain evidence="8">JCM 3399</strain>
    </source>
</reference>
<dbReference type="SUPFAM" id="SSF53383">
    <property type="entry name" value="PLP-dependent transferases"/>
    <property type="match status" value="1"/>
</dbReference>
<dbReference type="Pfam" id="PF00155">
    <property type="entry name" value="Aminotran_1_2"/>
    <property type="match status" value="1"/>
</dbReference>
<keyword evidence="4" id="KW-0663">Pyridoxal phosphate</keyword>
<feature type="region of interest" description="Disordered" evidence="5">
    <location>
        <begin position="1"/>
        <end position="31"/>
    </location>
</feature>
<dbReference type="InterPro" id="IPR015421">
    <property type="entry name" value="PyrdxlP-dep_Trfase_major"/>
</dbReference>
<organism evidence="7 8">
    <name type="scientific">Streptomyces albospinus</name>
    <dbReference type="NCBI Taxonomy" id="285515"/>
    <lineage>
        <taxon>Bacteria</taxon>
        <taxon>Bacillati</taxon>
        <taxon>Actinomycetota</taxon>
        <taxon>Actinomycetes</taxon>
        <taxon>Kitasatosporales</taxon>
        <taxon>Streptomycetaceae</taxon>
        <taxon>Streptomyces</taxon>
    </lineage>
</organism>
<dbReference type="CDD" id="cd00609">
    <property type="entry name" value="AAT_like"/>
    <property type="match status" value="1"/>
</dbReference>
<evidence type="ECO:0000256" key="2">
    <source>
        <dbReference type="ARBA" id="ARBA00022576"/>
    </source>
</evidence>
<evidence type="ECO:0000259" key="6">
    <source>
        <dbReference type="Pfam" id="PF00155"/>
    </source>
</evidence>
<dbReference type="Proteomes" id="UP000654471">
    <property type="component" value="Unassembled WGS sequence"/>
</dbReference>
<evidence type="ECO:0000313" key="8">
    <source>
        <dbReference type="Proteomes" id="UP000654471"/>
    </source>
</evidence>
<keyword evidence="2" id="KW-0032">Aminotransferase</keyword>
<gene>
    <name evidence="7" type="ORF">GCM10010211_71030</name>
</gene>
<dbReference type="InterPro" id="IPR004839">
    <property type="entry name" value="Aminotransferase_I/II_large"/>
</dbReference>
<dbReference type="Gene3D" id="3.40.640.10">
    <property type="entry name" value="Type I PLP-dependent aspartate aminotransferase-like (Major domain)"/>
    <property type="match status" value="1"/>
</dbReference>
<evidence type="ECO:0000256" key="5">
    <source>
        <dbReference type="SAM" id="MobiDB-lite"/>
    </source>
</evidence>
<feature type="domain" description="Aminotransferase class I/classII large" evidence="6">
    <location>
        <begin position="81"/>
        <end position="262"/>
    </location>
</feature>